<dbReference type="Proteomes" id="UP000006639">
    <property type="component" value="Chromosome"/>
</dbReference>
<feature type="domain" description="Concentrative nucleoside transporter C-terminal" evidence="2">
    <location>
        <begin position="5"/>
        <end position="105"/>
    </location>
</feature>
<dbReference type="Pfam" id="PF07662">
    <property type="entry name" value="Nucleos_tra2_C"/>
    <property type="match status" value="1"/>
</dbReference>
<reference evidence="3 4" key="1">
    <citation type="journal article" date="2011" name="Mol. Biol. Evol.">
        <title>Phylogenomic evidence for the presence of a flagellum and cbb3 oxidase in the free-living mitochondrial ancestor.</title>
        <authorList>
            <person name="Sassera D."/>
            <person name="Lo N."/>
            <person name="Epis S."/>
            <person name="D'Auria G."/>
            <person name="Montagna M."/>
            <person name="Comandatore F."/>
            <person name="Horner D."/>
            <person name="Pereto J."/>
            <person name="Luciano A.M."/>
            <person name="Franciosi F."/>
            <person name="Ferri E."/>
            <person name="Crotti E."/>
            <person name="Bazzocchi C."/>
            <person name="Daffonchio D."/>
            <person name="Sacchi L."/>
            <person name="Moya A."/>
            <person name="Latorre A."/>
            <person name="Bandi C."/>
        </authorList>
    </citation>
    <scope>NUCLEOTIDE SEQUENCE [LARGE SCALE GENOMIC DNA]</scope>
    <source>
        <strain evidence="3 4">IricVA</strain>
    </source>
</reference>
<dbReference type="GO" id="GO:0005337">
    <property type="term" value="F:nucleoside transmembrane transporter activity"/>
    <property type="evidence" value="ECO:0007669"/>
    <property type="project" value="InterPro"/>
</dbReference>
<evidence type="ECO:0000313" key="3">
    <source>
        <dbReference type="EMBL" id="AEI88843.1"/>
    </source>
</evidence>
<dbReference type="GO" id="GO:0015293">
    <property type="term" value="F:symporter activity"/>
    <property type="evidence" value="ECO:0007669"/>
    <property type="project" value="TreeGrafter"/>
</dbReference>
<sequence length="113" mass="12463">MFLKKTNNALDIVFNGIMDGAKVMVTIIAMFIGFISLINIFNKILANIVINDVQLSIQYLLGIVSAPIARLMGIPWGGSEYYRPGLLGTKLITNELVAYQEFAEVGPIYLPLL</sequence>
<protein>
    <recommendedName>
        <fullName evidence="2">Concentrative nucleoside transporter C-terminal domain-containing protein</fullName>
    </recommendedName>
</protein>
<keyword evidence="1" id="KW-0472">Membrane</keyword>
<name>F7XVZ4_MIDMI</name>
<dbReference type="KEGG" id="mmn:midi_00538"/>
<evidence type="ECO:0000259" key="2">
    <source>
        <dbReference type="Pfam" id="PF07662"/>
    </source>
</evidence>
<proteinExistence type="predicted"/>
<dbReference type="EMBL" id="CP002130">
    <property type="protein sequence ID" value="AEI88843.1"/>
    <property type="molecule type" value="Genomic_DNA"/>
</dbReference>
<dbReference type="PANTHER" id="PTHR10590:SF4">
    <property type="entry name" value="SOLUTE CARRIER FAMILY 28 MEMBER 3"/>
    <property type="match status" value="1"/>
</dbReference>
<dbReference type="GO" id="GO:0005886">
    <property type="term" value="C:plasma membrane"/>
    <property type="evidence" value="ECO:0007669"/>
    <property type="project" value="TreeGrafter"/>
</dbReference>
<dbReference type="HOGENOM" id="CLU_2130629_0_0_5"/>
<dbReference type="InterPro" id="IPR011657">
    <property type="entry name" value="CNT_C_dom"/>
</dbReference>
<dbReference type="PANTHER" id="PTHR10590">
    <property type="entry name" value="SODIUM/NUCLEOSIDE COTRANSPORTER"/>
    <property type="match status" value="1"/>
</dbReference>
<organism evidence="3 4">
    <name type="scientific">Midichloria mitochondrii (strain IricVA)</name>
    <dbReference type="NCBI Taxonomy" id="696127"/>
    <lineage>
        <taxon>Bacteria</taxon>
        <taxon>Pseudomonadati</taxon>
        <taxon>Pseudomonadota</taxon>
        <taxon>Alphaproteobacteria</taxon>
        <taxon>Rickettsiales</taxon>
        <taxon>Candidatus Midichloriaceae</taxon>
        <taxon>Candidatus Midichloria</taxon>
    </lineage>
</organism>
<dbReference type="AlphaFoldDB" id="F7XVZ4"/>
<evidence type="ECO:0000313" key="4">
    <source>
        <dbReference type="Proteomes" id="UP000006639"/>
    </source>
</evidence>
<gene>
    <name evidence="3" type="ordered locus">midi_00538</name>
</gene>
<evidence type="ECO:0000256" key="1">
    <source>
        <dbReference type="SAM" id="Phobius"/>
    </source>
</evidence>
<keyword evidence="1" id="KW-0812">Transmembrane</keyword>
<dbReference type="InterPro" id="IPR008276">
    <property type="entry name" value="C_nuclsd_transpt"/>
</dbReference>
<keyword evidence="1" id="KW-1133">Transmembrane helix</keyword>
<feature type="transmembrane region" description="Helical" evidence="1">
    <location>
        <begin position="20"/>
        <end position="41"/>
    </location>
</feature>
<accession>F7XVZ4</accession>
<keyword evidence="4" id="KW-1185">Reference proteome</keyword>